<comment type="subunit">
    <text evidence="4 8">Homodimer.</text>
</comment>
<comment type="similarity">
    <text evidence="3 8">Belongs to the class-III pyridoxal-phosphate-dependent aminotransferase family. HemL subfamily.</text>
</comment>
<dbReference type="PANTHER" id="PTHR43713:SF3">
    <property type="entry name" value="GLUTAMATE-1-SEMIALDEHYDE 2,1-AMINOMUTASE 1, CHLOROPLASTIC-RELATED"/>
    <property type="match status" value="1"/>
</dbReference>
<evidence type="ECO:0000256" key="8">
    <source>
        <dbReference type="HAMAP-Rule" id="MF_00375"/>
    </source>
</evidence>
<dbReference type="GO" id="GO:0008483">
    <property type="term" value="F:transaminase activity"/>
    <property type="evidence" value="ECO:0007669"/>
    <property type="project" value="InterPro"/>
</dbReference>
<dbReference type="PROSITE" id="PS00600">
    <property type="entry name" value="AA_TRANSFER_CLASS_3"/>
    <property type="match status" value="1"/>
</dbReference>
<dbReference type="HAMAP" id="MF_00375">
    <property type="entry name" value="HemL_aminotrans_3"/>
    <property type="match status" value="1"/>
</dbReference>
<dbReference type="NCBIfam" id="TIGR00713">
    <property type="entry name" value="hemL"/>
    <property type="match status" value="1"/>
</dbReference>
<dbReference type="GO" id="GO:0042286">
    <property type="term" value="F:glutamate-1-semialdehyde 2,1-aminomutase activity"/>
    <property type="evidence" value="ECO:0007669"/>
    <property type="project" value="UniProtKB-UniRule"/>
</dbReference>
<dbReference type="EMBL" id="CP157947">
    <property type="protein sequence ID" value="XBS70583.1"/>
    <property type="molecule type" value="Genomic_DNA"/>
</dbReference>
<keyword evidence="5 8" id="KW-0663">Pyridoxal phosphate</keyword>
<evidence type="ECO:0000256" key="7">
    <source>
        <dbReference type="ARBA" id="ARBA00023244"/>
    </source>
</evidence>
<dbReference type="GO" id="GO:0006782">
    <property type="term" value="P:protoporphyrinogen IX biosynthetic process"/>
    <property type="evidence" value="ECO:0007669"/>
    <property type="project" value="UniProtKB-UniRule"/>
</dbReference>
<evidence type="ECO:0000256" key="3">
    <source>
        <dbReference type="ARBA" id="ARBA00008981"/>
    </source>
</evidence>
<dbReference type="InterPro" id="IPR004639">
    <property type="entry name" value="4pyrrol_synth_GluAld_NH2Trfase"/>
</dbReference>
<gene>
    <name evidence="8 9" type="primary">hemL</name>
    <name evidence="9" type="ORF">ABK905_05190</name>
</gene>
<comment type="cofactor">
    <cofactor evidence="1 8">
        <name>pyridoxal 5'-phosphate</name>
        <dbReference type="ChEBI" id="CHEBI:597326"/>
    </cofactor>
</comment>
<evidence type="ECO:0000256" key="4">
    <source>
        <dbReference type="ARBA" id="ARBA00011738"/>
    </source>
</evidence>
<sequence>MNHSETLYEQAQQLIPGGVNSPVRAFNGVGGTPLFIERADGARLYDVDGNAYIDYVGSWGPMVLGHNHPAIRDAVLAAVGRGLSFGAPTEIEVKMAALVTELMPAMDMIRMVNSGTEATMSAIRLARGYTGRDKIIKFEGCYHGHADGLLVKAGSGALTLGQPSSPGVPADFAKHTLTCTFNDLDSVRQVFARYPREIACIIVEPVAGNMNCVPPLPDFLPGLRTLCDEFGALLIIDEVMTGFRVALAGAQAHYGVKPDLTCLGKIIGGGMPVGAFGGRREVMRALAPTGPVYQAGTLSGNPIAMAAGYACLTEIAKPGIYRTLAGLTDLLAQELLRAAQAEGIPLVVNHVGGMFGLFFTDAPTVTCYQDVMACDTDRFKRFFHLMLKEGVYLAPSAYESGFMSLAHSREDIGRTADAARRSFARL</sequence>
<evidence type="ECO:0000256" key="6">
    <source>
        <dbReference type="ARBA" id="ARBA00023235"/>
    </source>
</evidence>
<name>A0AAU7QBX3_9GAMM</name>
<keyword evidence="6 8" id="KW-0413">Isomerase</keyword>
<evidence type="ECO:0000313" key="9">
    <source>
        <dbReference type="EMBL" id="XBS70583.1"/>
    </source>
</evidence>
<comment type="catalytic activity">
    <reaction evidence="8">
        <text>(S)-4-amino-5-oxopentanoate = 5-aminolevulinate</text>
        <dbReference type="Rhea" id="RHEA:14265"/>
        <dbReference type="ChEBI" id="CHEBI:57501"/>
        <dbReference type="ChEBI" id="CHEBI:356416"/>
        <dbReference type="EC" id="5.4.3.8"/>
    </reaction>
</comment>
<dbReference type="FunFam" id="3.40.640.10:FF:000021">
    <property type="entry name" value="Glutamate-1-semialdehyde 2,1-aminomutase"/>
    <property type="match status" value="1"/>
</dbReference>
<organism evidence="9">
    <name type="scientific">Acerihabitans sp. KWT182</name>
    <dbReference type="NCBI Taxonomy" id="3157919"/>
    <lineage>
        <taxon>Bacteria</taxon>
        <taxon>Pseudomonadati</taxon>
        <taxon>Pseudomonadota</taxon>
        <taxon>Gammaproteobacteria</taxon>
        <taxon>Enterobacterales</taxon>
        <taxon>Pectobacteriaceae</taxon>
        <taxon>Acerihabitans</taxon>
    </lineage>
</organism>
<dbReference type="GO" id="GO:0030170">
    <property type="term" value="F:pyridoxal phosphate binding"/>
    <property type="evidence" value="ECO:0007669"/>
    <property type="project" value="InterPro"/>
</dbReference>
<dbReference type="GO" id="GO:0005737">
    <property type="term" value="C:cytoplasm"/>
    <property type="evidence" value="ECO:0007669"/>
    <property type="project" value="UniProtKB-SubCell"/>
</dbReference>
<dbReference type="SUPFAM" id="SSF53383">
    <property type="entry name" value="PLP-dependent transferases"/>
    <property type="match status" value="1"/>
</dbReference>
<dbReference type="InterPro" id="IPR005814">
    <property type="entry name" value="Aminotrans_3"/>
</dbReference>
<dbReference type="InterPro" id="IPR015422">
    <property type="entry name" value="PyrdxlP-dep_Trfase_small"/>
</dbReference>
<dbReference type="CDD" id="cd00610">
    <property type="entry name" value="OAT_like"/>
    <property type="match status" value="1"/>
</dbReference>
<dbReference type="NCBIfam" id="NF000818">
    <property type="entry name" value="PRK00062.1"/>
    <property type="match status" value="1"/>
</dbReference>
<dbReference type="InterPro" id="IPR015421">
    <property type="entry name" value="PyrdxlP-dep_Trfase_major"/>
</dbReference>
<dbReference type="Gene3D" id="3.90.1150.10">
    <property type="entry name" value="Aspartate Aminotransferase, domain 1"/>
    <property type="match status" value="1"/>
</dbReference>
<proteinExistence type="inferred from homology"/>
<evidence type="ECO:0000256" key="1">
    <source>
        <dbReference type="ARBA" id="ARBA00001933"/>
    </source>
</evidence>
<comment type="subcellular location">
    <subcellularLocation>
        <location evidence="8">Cytoplasm</location>
    </subcellularLocation>
</comment>
<reference evidence="9" key="1">
    <citation type="submission" date="2024-06" db="EMBL/GenBank/DDBJ databases">
        <authorList>
            <person name="Coelho C."/>
            <person name="Bento M."/>
            <person name="Garcia E."/>
            <person name="Camelo A."/>
            <person name="Brandao I."/>
            <person name="Espirito Santo C."/>
            <person name="Trovao J."/>
            <person name="Verissimo A."/>
            <person name="Costa J."/>
            <person name="Tiago I."/>
        </authorList>
    </citation>
    <scope>NUCLEOTIDE SEQUENCE</scope>
    <source>
        <strain evidence="9">KWT182</strain>
    </source>
</reference>
<keyword evidence="8" id="KW-0963">Cytoplasm</keyword>
<feature type="modified residue" description="N6-(pyridoxal phosphate)lysine" evidence="8">
    <location>
        <position position="265"/>
    </location>
</feature>
<evidence type="ECO:0000256" key="2">
    <source>
        <dbReference type="ARBA" id="ARBA00004819"/>
    </source>
</evidence>
<dbReference type="Gene3D" id="3.40.640.10">
    <property type="entry name" value="Type I PLP-dependent aspartate aminotransferase-like (Major domain)"/>
    <property type="match status" value="1"/>
</dbReference>
<dbReference type="PANTHER" id="PTHR43713">
    <property type="entry name" value="GLUTAMATE-1-SEMIALDEHYDE 2,1-AMINOMUTASE"/>
    <property type="match status" value="1"/>
</dbReference>
<dbReference type="AlphaFoldDB" id="A0AAU7QBX3"/>
<accession>A0AAU7QBX3</accession>
<dbReference type="EC" id="5.4.3.8" evidence="8"/>
<protein>
    <recommendedName>
        <fullName evidence="8">Glutamate-1-semialdehyde 2,1-aminomutase</fullName>
        <shortName evidence="8">GSA</shortName>
        <ecNumber evidence="8">5.4.3.8</ecNumber>
    </recommendedName>
    <alternativeName>
        <fullName evidence="8">Glutamate-1-semialdehyde aminotransferase</fullName>
        <shortName evidence="8">GSA-AT</shortName>
    </alternativeName>
</protein>
<dbReference type="InterPro" id="IPR015424">
    <property type="entry name" value="PyrdxlP-dep_Trfase"/>
</dbReference>
<dbReference type="InterPro" id="IPR049704">
    <property type="entry name" value="Aminotrans_3_PPA_site"/>
</dbReference>
<dbReference type="Pfam" id="PF00202">
    <property type="entry name" value="Aminotran_3"/>
    <property type="match status" value="1"/>
</dbReference>
<evidence type="ECO:0000256" key="5">
    <source>
        <dbReference type="ARBA" id="ARBA00022898"/>
    </source>
</evidence>
<comment type="pathway">
    <text evidence="2">Porphyrin-containing compound metabolism; protoporphyrin-IX biosynthesis; 5-aminolevulinate from L-glutamyl-tRNA(Glu): step 2/2.</text>
</comment>
<dbReference type="FunFam" id="3.90.1150.10:FF:000012">
    <property type="entry name" value="Glutamate-1-semialdehyde 2,1-aminomutase"/>
    <property type="match status" value="1"/>
</dbReference>
<keyword evidence="7 8" id="KW-0627">Porphyrin biosynthesis</keyword>